<dbReference type="AlphaFoldDB" id="A0A9Q8QPB0"/>
<dbReference type="KEGG" id="ptkz:JDV02_009140"/>
<name>A0A9Q8QPB0_9HYPO</name>
<keyword evidence="1" id="KW-1133">Transmembrane helix</keyword>
<dbReference type="EMBL" id="CP086362">
    <property type="protein sequence ID" value="UNI23310.1"/>
    <property type="molecule type" value="Genomic_DNA"/>
</dbReference>
<feature type="transmembrane region" description="Helical" evidence="1">
    <location>
        <begin position="391"/>
        <end position="413"/>
    </location>
</feature>
<gene>
    <name evidence="2" type="ORF">JDV02_009140</name>
</gene>
<evidence type="ECO:0000313" key="2">
    <source>
        <dbReference type="EMBL" id="UNI23310.1"/>
    </source>
</evidence>
<evidence type="ECO:0000313" key="3">
    <source>
        <dbReference type="Proteomes" id="UP000829364"/>
    </source>
</evidence>
<dbReference type="Proteomes" id="UP000829364">
    <property type="component" value="Chromosome 9"/>
</dbReference>
<evidence type="ECO:0000256" key="1">
    <source>
        <dbReference type="SAM" id="Phobius"/>
    </source>
</evidence>
<proteinExistence type="predicted"/>
<keyword evidence="1" id="KW-0472">Membrane</keyword>
<sequence>MSICLGLAVASALKNNARELRWWLLSLGESRLLETDLILQSESLVQLVRLLWVTRRIRIRLFVIVWLALNLISQTAVALIGLTYNIDDTPKVLVTRPGMVWIPDMSEFTFGNKRGKPKPLDIIAQRYTANRFGSAVSFKERVITEPSTKPLEEVLPSVGAMIKSRDFTIYCVKDSGICRYVFREESVPDSDLDAMIATRRHVAVSTTCRGWQVLSGGDGLQSRITIDDGNKSTFGPLPVLNGPDQTLFMFDPEDPTASGDTWAKISVLEASNDEPWFYVCNNTIGPVVNAVLPEHEMSPIATQLASQAIALRGYGSSVTADNSTRLQFQSYPLGTTFGVSILGEETELGQRIAMFSVGAIGGIAIKSSKATVLGDVPVKSIRIEILGWGNLYAVLAFTIGFQALIAVSSALVVRRVRNGCRGHVAMTVLLRPALTDFDMEFGTADGGRIGSQTGGNMRLSYAPDDSGVYKVVRTA</sequence>
<reference evidence="2" key="1">
    <citation type="submission" date="2021-11" db="EMBL/GenBank/DDBJ databases">
        <title>Purpureocillium_takamizusanense_genome.</title>
        <authorList>
            <person name="Nguyen N.-H."/>
        </authorList>
    </citation>
    <scope>NUCLEOTIDE SEQUENCE</scope>
    <source>
        <strain evidence="2">PT3</strain>
    </source>
</reference>
<keyword evidence="3" id="KW-1185">Reference proteome</keyword>
<feature type="transmembrane region" description="Helical" evidence="1">
    <location>
        <begin position="61"/>
        <end position="84"/>
    </location>
</feature>
<dbReference type="RefSeq" id="XP_047846791.1">
    <property type="nucleotide sequence ID" value="XM_047990782.1"/>
</dbReference>
<keyword evidence="1" id="KW-0812">Transmembrane</keyword>
<protein>
    <submittedName>
        <fullName evidence="2">Uncharacterized protein</fullName>
    </submittedName>
</protein>
<organism evidence="2 3">
    <name type="scientific">Purpureocillium takamizusanense</name>
    <dbReference type="NCBI Taxonomy" id="2060973"/>
    <lineage>
        <taxon>Eukaryota</taxon>
        <taxon>Fungi</taxon>
        <taxon>Dikarya</taxon>
        <taxon>Ascomycota</taxon>
        <taxon>Pezizomycotina</taxon>
        <taxon>Sordariomycetes</taxon>
        <taxon>Hypocreomycetidae</taxon>
        <taxon>Hypocreales</taxon>
        <taxon>Ophiocordycipitaceae</taxon>
        <taxon>Purpureocillium</taxon>
    </lineage>
</organism>
<accession>A0A9Q8QPB0</accession>
<dbReference type="OrthoDB" id="3596604at2759"/>
<dbReference type="GeneID" id="72071085"/>